<keyword evidence="3" id="KW-1185">Reference proteome</keyword>
<dbReference type="Proteomes" id="UP001212997">
    <property type="component" value="Unassembled WGS sequence"/>
</dbReference>
<feature type="region of interest" description="Disordered" evidence="1">
    <location>
        <begin position="1"/>
        <end position="24"/>
    </location>
</feature>
<feature type="compositionally biased region" description="Basic and acidic residues" evidence="1">
    <location>
        <begin position="9"/>
        <end position="20"/>
    </location>
</feature>
<name>A0AAD5V9Q6_9APHY</name>
<sequence length="67" mass="7373">MSRVTNFRSYEDEHGEHTEGDDSEAVVYISENPLAAGIVQDGIPVADQTSDVHSLESNTRHFDIIGL</sequence>
<evidence type="ECO:0000313" key="2">
    <source>
        <dbReference type="EMBL" id="KAJ3488657.1"/>
    </source>
</evidence>
<protein>
    <submittedName>
        <fullName evidence="2">Uncharacterized protein</fullName>
    </submittedName>
</protein>
<comment type="caution">
    <text evidence="2">The sequence shown here is derived from an EMBL/GenBank/DDBJ whole genome shotgun (WGS) entry which is preliminary data.</text>
</comment>
<dbReference type="EMBL" id="JANAWD010000062">
    <property type="protein sequence ID" value="KAJ3488657.1"/>
    <property type="molecule type" value="Genomic_DNA"/>
</dbReference>
<organism evidence="2 3">
    <name type="scientific">Meripilus lineatus</name>
    <dbReference type="NCBI Taxonomy" id="2056292"/>
    <lineage>
        <taxon>Eukaryota</taxon>
        <taxon>Fungi</taxon>
        <taxon>Dikarya</taxon>
        <taxon>Basidiomycota</taxon>
        <taxon>Agaricomycotina</taxon>
        <taxon>Agaricomycetes</taxon>
        <taxon>Polyporales</taxon>
        <taxon>Meripilaceae</taxon>
        <taxon>Meripilus</taxon>
    </lineage>
</organism>
<evidence type="ECO:0000313" key="3">
    <source>
        <dbReference type="Proteomes" id="UP001212997"/>
    </source>
</evidence>
<reference evidence="2" key="1">
    <citation type="submission" date="2022-07" db="EMBL/GenBank/DDBJ databases">
        <title>Genome Sequence of Physisporinus lineatus.</title>
        <authorList>
            <person name="Buettner E."/>
        </authorList>
    </citation>
    <scope>NUCLEOTIDE SEQUENCE</scope>
    <source>
        <strain evidence="2">VT162</strain>
    </source>
</reference>
<dbReference type="AlphaFoldDB" id="A0AAD5V9Q6"/>
<accession>A0AAD5V9Q6</accession>
<proteinExistence type="predicted"/>
<gene>
    <name evidence="2" type="ORF">NLI96_g2685</name>
</gene>
<evidence type="ECO:0000256" key="1">
    <source>
        <dbReference type="SAM" id="MobiDB-lite"/>
    </source>
</evidence>